<keyword evidence="2" id="KW-1185">Reference proteome</keyword>
<organism evidence="1 2">
    <name type="scientific">Amphibiibacter pelophylacis</name>
    <dbReference type="NCBI Taxonomy" id="1799477"/>
    <lineage>
        <taxon>Bacteria</taxon>
        <taxon>Pseudomonadati</taxon>
        <taxon>Pseudomonadota</taxon>
        <taxon>Betaproteobacteria</taxon>
        <taxon>Burkholderiales</taxon>
        <taxon>Sphaerotilaceae</taxon>
        <taxon>Amphibiibacter</taxon>
    </lineage>
</organism>
<dbReference type="EMBL" id="JAWDIE010000012">
    <property type="protein sequence ID" value="MEJ7138534.1"/>
    <property type="molecule type" value="Genomic_DNA"/>
</dbReference>
<comment type="caution">
    <text evidence="1">The sequence shown here is derived from an EMBL/GenBank/DDBJ whole genome shotgun (WGS) entry which is preliminary data.</text>
</comment>
<accession>A0ACC6P2V8</accession>
<evidence type="ECO:0000313" key="1">
    <source>
        <dbReference type="EMBL" id="MEJ7138534.1"/>
    </source>
</evidence>
<dbReference type="Proteomes" id="UP001364695">
    <property type="component" value="Unassembled WGS sequence"/>
</dbReference>
<reference evidence="1" key="1">
    <citation type="submission" date="2023-10" db="EMBL/GenBank/DDBJ databases">
        <title>Amphibacter perezi, gen. nov., sp. nov. a novel taxa of the family Comamonadaceae, class Betaproteobacteria isolated from the skin microbiota of Pelophylax perezi from different populations.</title>
        <authorList>
            <person name="Costa S."/>
            <person name="Proenca D.N."/>
            <person name="Lopes I."/>
            <person name="Morais P.V."/>
        </authorList>
    </citation>
    <scope>NUCLEOTIDE SEQUENCE</scope>
    <source>
        <strain evidence="1">SL12-8</strain>
    </source>
</reference>
<sequence length="541" mass="57745">MNALPAHPYGPRLRTLGWLALALIVLVLVWPLANTALQAGNGWDEVLLDGWYAQRVVVTGLLGLMGAGLCVALGVPLAWAMWRWPVPGQALWLRLLLLPFLVPAVVGAMAIQSLIPDGLVSDAGSLPLLLWGFVFYNLGLVLWLTLQALERIPVASLMAARQLGAGPLRLVWRVIVPAIAPAVGSAALLVFFLCATSFALPLLLGGPRWTTLEVDIYTLTAFELNLGAASLLGAAQWLLGALALLAYQRLSQRLTPGSAPAAATGFAGQTRAWAGPQPRLARVLTALALLAASGLTLGPLLALLRQSLTLDHIPGVAWTVLLSDITTWQALGHSLTYTALCLPVALLLGVLLGPPARTPRRGEPGRWLALAQNQMAALPWLVSASLLSLALLITWPQWADQLALLLLGYVLLAYPLVVRALAQTRVPPQLWQAARSLGAAPRRAWWRVIWPQQRPGVQLGLALAAASSLGEFTVTLFLSRPEWQTLTTLIYDHLGRPGRINLALAQAGSVLLLIVCASVFAVLTWGAGTHRSLAGPQPATR</sequence>
<name>A0ACC6P2V8_9BURK</name>
<gene>
    <name evidence="1" type="ORF">RV045_08835</name>
</gene>
<proteinExistence type="predicted"/>
<evidence type="ECO:0000313" key="2">
    <source>
        <dbReference type="Proteomes" id="UP001364695"/>
    </source>
</evidence>
<protein>
    <submittedName>
        <fullName evidence="1">ABC transporter permease subunit</fullName>
    </submittedName>
</protein>